<gene>
    <name evidence="1" type="ORF">GQ26_0600020</name>
</gene>
<evidence type="ECO:0000313" key="1">
    <source>
        <dbReference type="EMBL" id="KFX41396.1"/>
    </source>
</evidence>
<comment type="caution">
    <text evidence="1">The sequence shown here is derived from an EMBL/GenBank/DDBJ whole genome shotgun (WGS) entry which is preliminary data.</text>
</comment>
<dbReference type="EMBL" id="JPOX01000060">
    <property type="protein sequence ID" value="KFX41396.1"/>
    <property type="molecule type" value="Genomic_DNA"/>
</dbReference>
<organism evidence="1">
    <name type="scientific">Talaromyces marneffei PM1</name>
    <dbReference type="NCBI Taxonomy" id="1077442"/>
    <lineage>
        <taxon>Eukaryota</taxon>
        <taxon>Fungi</taxon>
        <taxon>Dikarya</taxon>
        <taxon>Ascomycota</taxon>
        <taxon>Pezizomycotina</taxon>
        <taxon>Eurotiomycetes</taxon>
        <taxon>Eurotiomycetidae</taxon>
        <taxon>Eurotiales</taxon>
        <taxon>Trichocomaceae</taxon>
        <taxon>Talaromyces</taxon>
        <taxon>Talaromyces sect. Talaromyces</taxon>
    </lineage>
</organism>
<dbReference type="HOGENOM" id="CLU_712086_0_0_1"/>
<name>A0A093V3S6_TALMA</name>
<proteinExistence type="predicted"/>
<accession>A0A093V3S6</accession>
<sequence>MALTARHLMGIFSPPPLDVDHNATASRKTWTEDFEPFHREYVNIWQPQTTEIETFLGPGTLMSQADHVGLSTPAHNLNTLPQLISSEGDVTRDFYQSILPPVSLAFSGESAMSSRGPGTQPVSGAPKLWARSLVGTTRPNAKIVDFQMTMAHQQPSLEAAAAIGEMKNSRVIRRSEWTFDSEPDGLTIRLQQELRGYASHFLLAEPVLTQMRYAFEYRCPQVFLFDAKSLVIVQFQASSVEDIKKHDCPVDCCVIPREFDPYMPNQCTMQFALYRLFWRGWKRLCATMYSTEIQRSRSSFPEIVRTRKSVVLGNLTRHYIYWSGEAVWRNNRGQQMDHHPAGYRREFLYDQRMRRDGTASRTEGHWAWMLDQEVKEKDTGNCFIIGYL</sequence>
<dbReference type="AlphaFoldDB" id="A0A093V3S6"/>
<protein>
    <submittedName>
        <fullName evidence="1">Uncharacterized protein</fullName>
    </submittedName>
</protein>
<reference evidence="1" key="1">
    <citation type="journal article" date="2014" name="PLoS Genet.">
        <title>Signature Gene Expression Reveals Novel Clues to the Molecular Mechanisms of Dimorphic Transition in Penicillium marneffei.</title>
        <authorList>
            <person name="Yang E."/>
            <person name="Wang G."/>
            <person name="Cai J."/>
            <person name="Woo P.C."/>
            <person name="Lau S.K."/>
            <person name="Yuen K.-Y."/>
            <person name="Chow W.-N."/>
            <person name="Lin X."/>
        </authorList>
    </citation>
    <scope>NUCLEOTIDE SEQUENCE [LARGE SCALE GENOMIC DNA]</scope>
    <source>
        <strain evidence="1">PM1</strain>
    </source>
</reference>